<dbReference type="STRING" id="4097.A0A1S4BH57"/>
<comment type="similarity">
    <text evidence="1">Belongs to the helicase family.</text>
</comment>
<keyword evidence="1" id="KW-0234">DNA repair</keyword>
<dbReference type="GO" id="GO:0005524">
    <property type="term" value="F:ATP binding"/>
    <property type="evidence" value="ECO:0007669"/>
    <property type="project" value="UniProtKB-KW"/>
</dbReference>
<dbReference type="InterPro" id="IPR010285">
    <property type="entry name" value="DNA_helicase_pif1-like_DEAD"/>
</dbReference>
<dbReference type="OrthoDB" id="1927241at2759"/>
<dbReference type="GO" id="GO:0000723">
    <property type="term" value="P:telomere maintenance"/>
    <property type="evidence" value="ECO:0007669"/>
    <property type="project" value="InterPro"/>
</dbReference>
<keyword evidence="1" id="KW-0347">Helicase</keyword>
<sequence length="142" mass="15807">MGHNINEYELIPKTVRPSILEKEAKEVFFERTITVSEEDILLHKKLNTKQLKAYNVIIDQVFSKKPGAFFIDDPGGTGKTFLYRVLLETARSKGYIALATATSGVVASILPGGRTAHSRFKYLYTLMKISAATSANKVQLQV</sequence>
<name>A0A1S4BH57_TOBAC</name>
<gene>
    <name evidence="3" type="primary">LOC107808224</name>
</gene>
<organism evidence="3">
    <name type="scientific">Nicotiana tabacum</name>
    <name type="common">Common tobacco</name>
    <dbReference type="NCBI Taxonomy" id="4097"/>
    <lineage>
        <taxon>Eukaryota</taxon>
        <taxon>Viridiplantae</taxon>
        <taxon>Streptophyta</taxon>
        <taxon>Embryophyta</taxon>
        <taxon>Tracheophyta</taxon>
        <taxon>Spermatophyta</taxon>
        <taxon>Magnoliopsida</taxon>
        <taxon>eudicotyledons</taxon>
        <taxon>Gunneridae</taxon>
        <taxon>Pentapetalae</taxon>
        <taxon>asterids</taxon>
        <taxon>lamiids</taxon>
        <taxon>Solanales</taxon>
        <taxon>Solanaceae</taxon>
        <taxon>Nicotianoideae</taxon>
        <taxon>Nicotianeae</taxon>
        <taxon>Nicotiana</taxon>
    </lineage>
</organism>
<dbReference type="PANTHER" id="PTHR10492:SF100">
    <property type="entry name" value="ATP-DEPENDENT DNA HELICASE"/>
    <property type="match status" value="1"/>
</dbReference>
<keyword evidence="1" id="KW-0233">DNA recombination</keyword>
<dbReference type="GO" id="GO:0006281">
    <property type="term" value="P:DNA repair"/>
    <property type="evidence" value="ECO:0007669"/>
    <property type="project" value="UniProtKB-KW"/>
</dbReference>
<reference evidence="3" key="1">
    <citation type="submission" date="2025-08" db="UniProtKB">
        <authorList>
            <consortium name="RefSeq"/>
        </authorList>
    </citation>
    <scope>IDENTIFICATION</scope>
</reference>
<keyword evidence="1" id="KW-0547">Nucleotide-binding</keyword>
<keyword evidence="1" id="KW-0378">Hydrolase</keyword>
<comment type="catalytic activity">
    <reaction evidence="1">
        <text>ATP + H2O = ADP + phosphate + H(+)</text>
        <dbReference type="Rhea" id="RHEA:13065"/>
        <dbReference type="ChEBI" id="CHEBI:15377"/>
        <dbReference type="ChEBI" id="CHEBI:15378"/>
        <dbReference type="ChEBI" id="CHEBI:30616"/>
        <dbReference type="ChEBI" id="CHEBI:43474"/>
        <dbReference type="ChEBI" id="CHEBI:456216"/>
        <dbReference type="EC" id="5.6.2.3"/>
    </reaction>
</comment>
<protein>
    <recommendedName>
        <fullName evidence="1">ATP-dependent DNA helicase</fullName>
        <ecNumber evidence="1">5.6.2.3</ecNumber>
    </recommendedName>
</protein>
<dbReference type="InterPro" id="IPR027417">
    <property type="entry name" value="P-loop_NTPase"/>
</dbReference>
<dbReference type="SUPFAM" id="SSF52540">
    <property type="entry name" value="P-loop containing nucleoside triphosphate hydrolases"/>
    <property type="match status" value="1"/>
</dbReference>
<comment type="cofactor">
    <cofactor evidence="1">
        <name>Mg(2+)</name>
        <dbReference type="ChEBI" id="CHEBI:18420"/>
    </cofactor>
</comment>
<proteinExistence type="inferred from homology"/>
<dbReference type="PaxDb" id="4097-A0A1S4BH57"/>
<keyword evidence="1" id="KW-0067">ATP-binding</keyword>
<evidence type="ECO:0000256" key="1">
    <source>
        <dbReference type="RuleBase" id="RU363044"/>
    </source>
</evidence>
<dbReference type="Gene3D" id="3.40.50.300">
    <property type="entry name" value="P-loop containing nucleotide triphosphate hydrolases"/>
    <property type="match status" value="1"/>
</dbReference>
<evidence type="ECO:0000313" key="3">
    <source>
        <dbReference type="RefSeq" id="XP_016488214.1"/>
    </source>
</evidence>
<keyword evidence="1" id="KW-0227">DNA damage</keyword>
<dbReference type="OMA" id="AFFIDDP"/>
<dbReference type="Pfam" id="PF05970">
    <property type="entry name" value="PIF1"/>
    <property type="match status" value="1"/>
</dbReference>
<dbReference type="RefSeq" id="XP_016488214.1">
    <property type="nucleotide sequence ID" value="XM_016632728.1"/>
</dbReference>
<dbReference type="GO" id="GO:0006310">
    <property type="term" value="P:DNA recombination"/>
    <property type="evidence" value="ECO:0007669"/>
    <property type="project" value="UniProtKB-KW"/>
</dbReference>
<dbReference type="EC" id="5.6.2.3" evidence="1"/>
<dbReference type="PANTHER" id="PTHR10492">
    <property type="match status" value="1"/>
</dbReference>
<evidence type="ECO:0000259" key="2">
    <source>
        <dbReference type="Pfam" id="PF05970"/>
    </source>
</evidence>
<dbReference type="KEGG" id="nta:107808224"/>
<feature type="domain" description="DNA helicase Pif1-like DEAD-box helicase" evidence="2">
    <location>
        <begin position="45"/>
        <end position="122"/>
    </location>
</feature>
<dbReference type="GO" id="GO:0016887">
    <property type="term" value="F:ATP hydrolysis activity"/>
    <property type="evidence" value="ECO:0007669"/>
    <property type="project" value="RHEA"/>
</dbReference>
<accession>A0A1S4BH57</accession>
<dbReference type="GO" id="GO:0043139">
    <property type="term" value="F:5'-3' DNA helicase activity"/>
    <property type="evidence" value="ECO:0007669"/>
    <property type="project" value="UniProtKB-EC"/>
</dbReference>
<dbReference type="AlphaFoldDB" id="A0A1S4BH57"/>